<feature type="compositionally biased region" description="Basic residues" evidence="1">
    <location>
        <begin position="533"/>
        <end position="547"/>
    </location>
</feature>
<dbReference type="EMBL" id="JAKGSG010000040">
    <property type="protein sequence ID" value="MCF4122181.1"/>
    <property type="molecule type" value="Genomic_DNA"/>
</dbReference>
<evidence type="ECO:0000256" key="1">
    <source>
        <dbReference type="SAM" id="MobiDB-lite"/>
    </source>
</evidence>
<dbReference type="SUPFAM" id="SSF52540">
    <property type="entry name" value="P-loop containing nucleoside triphosphate hydrolases"/>
    <property type="match status" value="1"/>
</dbReference>
<dbReference type="Proteomes" id="UP001165405">
    <property type="component" value="Unassembled WGS sequence"/>
</dbReference>
<dbReference type="InterPro" id="IPR027417">
    <property type="entry name" value="P-loop_NTPase"/>
</dbReference>
<dbReference type="RefSeq" id="WP_236089977.1">
    <property type="nucleotide sequence ID" value="NZ_JAKGSG010000040.1"/>
</dbReference>
<protein>
    <submittedName>
        <fullName evidence="2">Virulence-associated E family protein</fullName>
    </submittedName>
</protein>
<sequence>MSAPRKDEKVTDQAPAEGTAPAETAAGEASAERKSAAAILVDLALERYDLGCTPDGEPYAVPRTGGNVVRMLRGKGSLRAELAKAYRQHTGAIAGGQALADALLVLEGTAAECEPEAVHVRVAEHDGATWIDLGDTTERVVRVDARGWEVVAECPVLFRRSVLTAALPTPEPGGSLDELWELLNVTPSDRPLVLGWLVAALGWARIPHPMLALLGEQGTGKSSATRNLVQLVDPSPVSVRKPPKDVEAWVTAAQGSWVVGLDNMSTIPAWLSDSLCRAVTGDGDVRRQLYSDDGLAVFSFRRVLVMNGIDVGAMAPDLADRSIVVNLDRITEDRRRPESQLMTAWEAAWPRVFGALLSQVAVGKARIRSVRLDAMPRMADFAMVLAALDQVHGTNSLAAYQDQANSMAADAVTSDPFLAAITEHVTTHWQGTAAELLGIVQPDGALPRTWPRNSRAAAGVLKRNAPALRSAGWVVDDLPGRTRQKVAVWRLVPPEMTGEEHPQHPHTRNHAADQGEFSGNGAGVPAGVARGAGVKHPHTREHPHRHPQAFPQVRPHVAGVAGVAGVASPSSQDAPCPDCGEPLTGPGYTARCRPNHTLTTLEVAHHVA</sequence>
<feature type="compositionally biased region" description="Low complexity" evidence="1">
    <location>
        <begin position="14"/>
        <end position="29"/>
    </location>
</feature>
<name>A0AA41QGF0_9MICO</name>
<feature type="compositionally biased region" description="Basic and acidic residues" evidence="1">
    <location>
        <begin position="1"/>
        <end position="11"/>
    </location>
</feature>
<reference evidence="2" key="1">
    <citation type="submission" date="2022-01" db="EMBL/GenBank/DDBJ databases">
        <title>Antribacter sp. nov., isolated from Guizhou of China.</title>
        <authorList>
            <person name="Chengliang C."/>
            <person name="Ya Z."/>
        </authorList>
    </citation>
    <scope>NUCLEOTIDE SEQUENCE</scope>
    <source>
        <strain evidence="2">KLBMP 9083</strain>
    </source>
</reference>
<accession>A0AA41QGF0</accession>
<keyword evidence="3" id="KW-1185">Reference proteome</keyword>
<dbReference type="AlphaFoldDB" id="A0AA41QGF0"/>
<evidence type="ECO:0000313" key="3">
    <source>
        <dbReference type="Proteomes" id="UP001165405"/>
    </source>
</evidence>
<gene>
    <name evidence="2" type="ORF">L1785_14465</name>
</gene>
<feature type="region of interest" description="Disordered" evidence="1">
    <location>
        <begin position="496"/>
        <end position="553"/>
    </location>
</feature>
<comment type="caution">
    <text evidence="2">The sequence shown here is derived from an EMBL/GenBank/DDBJ whole genome shotgun (WGS) entry which is preliminary data.</text>
</comment>
<organism evidence="2 3">
    <name type="scientific">Antribacter soli</name>
    <dbReference type="NCBI Taxonomy" id="2910976"/>
    <lineage>
        <taxon>Bacteria</taxon>
        <taxon>Bacillati</taxon>
        <taxon>Actinomycetota</taxon>
        <taxon>Actinomycetes</taxon>
        <taxon>Micrococcales</taxon>
        <taxon>Promicromonosporaceae</taxon>
        <taxon>Antribacter</taxon>
    </lineage>
</organism>
<proteinExistence type="predicted"/>
<evidence type="ECO:0000313" key="2">
    <source>
        <dbReference type="EMBL" id="MCF4122181.1"/>
    </source>
</evidence>
<feature type="region of interest" description="Disordered" evidence="1">
    <location>
        <begin position="1"/>
        <end position="31"/>
    </location>
</feature>